<evidence type="ECO:0000313" key="12">
    <source>
        <dbReference type="EMBL" id="CAD7656380.1"/>
    </source>
</evidence>
<sequence>MSLIDITTGPPMDTMDLAQEMYTKRKVGRPITSERTLARNFPEIDEIRAKLLTGECFARMRTSGSSSDVWQLFEEIAFADTQLFTGIVRCKACQFMTRYHGQITGTSHMRRHHCFRETFPEAFVNSPKITPNVSINKMKKEPKLTISRSPYAMPLVTGSLIKNQDTNGSNSGPKVIANTNRIANIKSELRERILQFCYNELITIDAMTGDSFKAMVQSLIKLCTAVGKGTVALPDRSQLYAQMTGQYNQCKNRVKEDLNAALQKNIGGALVCDSEDDLCVISTYYINSNWTLVESILSATATGSDINTFISHTLDDFGINEDNKLAKFTFISRGGLFDGVSMCLTSMAHVIDGVIESAVFGDDTYTEIVENCRVICGELRLDVDSYAIDWVNKYEAMRNVIENRHKFELKNSSLDLDLVKFLANFLAPFKAASVELRQCSRHPTLNHVLLWYYKLLKHLNSTPDDDTLAIGLKQVIKAGMEQNFQLQPFHKIAAFLWPNFRFLKMLSAEEREEVHNEVRALIDSRIAEEDGPGAGAASDPKKSKSDFDEWEDQQDSEQDELNKYISVQLTTCNEQNILVWWREHQSDFPKLSHLAKWILSIPASVTSLERFRLESSANVTPELLFMHCNAPFKRSLVMDKSTKTSWQKKMQIKNDKKIVKLYEQEIKDAKQQEIEAKRVRREENKRRKQENARKAEITQPIKNPKKLKRIAKKQMKQMRKVRKN</sequence>
<gene>
    <name evidence="12" type="ORF">ONB1V03_LOCUS13017</name>
</gene>
<feature type="compositionally biased region" description="Basic and acidic residues" evidence="10">
    <location>
        <begin position="677"/>
        <end position="696"/>
    </location>
</feature>
<keyword evidence="13" id="KW-1185">Reference proteome</keyword>
<dbReference type="InterPro" id="IPR008906">
    <property type="entry name" value="HATC_C_dom"/>
</dbReference>
<dbReference type="PROSITE" id="PS50808">
    <property type="entry name" value="ZF_BED"/>
    <property type="match status" value="1"/>
</dbReference>
<dbReference type="AlphaFoldDB" id="A0A7R9MCG5"/>
<feature type="region of interest" description="Disordered" evidence="10">
    <location>
        <begin position="677"/>
        <end position="724"/>
    </location>
</feature>
<accession>A0A7R9MCG5</accession>
<dbReference type="PANTHER" id="PTHR46481">
    <property type="entry name" value="ZINC FINGER BED DOMAIN-CONTAINING PROTEIN 4"/>
    <property type="match status" value="1"/>
</dbReference>
<keyword evidence="4" id="KW-0862">Zinc</keyword>
<keyword evidence="8" id="KW-0539">Nucleus</keyword>
<evidence type="ECO:0000256" key="8">
    <source>
        <dbReference type="ARBA" id="ARBA00023242"/>
    </source>
</evidence>
<dbReference type="GO" id="GO:0046983">
    <property type="term" value="F:protein dimerization activity"/>
    <property type="evidence" value="ECO:0007669"/>
    <property type="project" value="InterPro"/>
</dbReference>
<comment type="subcellular location">
    <subcellularLocation>
        <location evidence="1">Nucleus</location>
    </subcellularLocation>
</comment>
<evidence type="ECO:0000256" key="3">
    <source>
        <dbReference type="ARBA" id="ARBA00022771"/>
    </source>
</evidence>
<keyword evidence="3 9" id="KW-0863">Zinc-finger</keyword>
<dbReference type="InterPro" id="IPR052035">
    <property type="entry name" value="ZnF_BED_domain_contain"/>
</dbReference>
<evidence type="ECO:0000256" key="6">
    <source>
        <dbReference type="ARBA" id="ARBA00023125"/>
    </source>
</evidence>
<dbReference type="EMBL" id="OC925846">
    <property type="protein sequence ID" value="CAD7656380.1"/>
    <property type="molecule type" value="Genomic_DNA"/>
</dbReference>
<dbReference type="Pfam" id="PF05699">
    <property type="entry name" value="Dimer_Tnp_hAT"/>
    <property type="match status" value="1"/>
</dbReference>
<evidence type="ECO:0000256" key="7">
    <source>
        <dbReference type="ARBA" id="ARBA00023163"/>
    </source>
</evidence>
<evidence type="ECO:0000256" key="9">
    <source>
        <dbReference type="PROSITE-ProRule" id="PRU00027"/>
    </source>
</evidence>
<dbReference type="GO" id="GO:0005634">
    <property type="term" value="C:nucleus"/>
    <property type="evidence" value="ECO:0007669"/>
    <property type="project" value="UniProtKB-SubCell"/>
</dbReference>
<feature type="compositionally biased region" description="Basic residues" evidence="10">
    <location>
        <begin position="703"/>
        <end position="724"/>
    </location>
</feature>
<evidence type="ECO:0000256" key="10">
    <source>
        <dbReference type="SAM" id="MobiDB-lite"/>
    </source>
</evidence>
<dbReference type="InterPro" id="IPR003656">
    <property type="entry name" value="Znf_BED"/>
</dbReference>
<evidence type="ECO:0000256" key="5">
    <source>
        <dbReference type="ARBA" id="ARBA00023015"/>
    </source>
</evidence>
<keyword evidence="2" id="KW-0479">Metal-binding</keyword>
<dbReference type="OrthoDB" id="6489574at2759"/>
<evidence type="ECO:0000256" key="4">
    <source>
        <dbReference type="ARBA" id="ARBA00022833"/>
    </source>
</evidence>
<evidence type="ECO:0000256" key="2">
    <source>
        <dbReference type="ARBA" id="ARBA00022723"/>
    </source>
</evidence>
<keyword evidence="5" id="KW-0805">Transcription regulation</keyword>
<name>A0A7R9MCG5_9ACAR</name>
<dbReference type="InterPro" id="IPR012337">
    <property type="entry name" value="RNaseH-like_sf"/>
</dbReference>
<keyword evidence="6" id="KW-0238">DNA-binding</keyword>
<evidence type="ECO:0000313" key="13">
    <source>
        <dbReference type="Proteomes" id="UP000728032"/>
    </source>
</evidence>
<protein>
    <recommendedName>
        <fullName evidence="11">BED-type domain-containing protein</fullName>
    </recommendedName>
</protein>
<reference evidence="12" key="1">
    <citation type="submission" date="2020-11" db="EMBL/GenBank/DDBJ databases">
        <authorList>
            <person name="Tran Van P."/>
        </authorList>
    </citation>
    <scope>NUCLEOTIDE SEQUENCE</scope>
</reference>
<organism evidence="12">
    <name type="scientific">Oppiella nova</name>
    <dbReference type="NCBI Taxonomy" id="334625"/>
    <lineage>
        <taxon>Eukaryota</taxon>
        <taxon>Metazoa</taxon>
        <taxon>Ecdysozoa</taxon>
        <taxon>Arthropoda</taxon>
        <taxon>Chelicerata</taxon>
        <taxon>Arachnida</taxon>
        <taxon>Acari</taxon>
        <taxon>Acariformes</taxon>
        <taxon>Sarcoptiformes</taxon>
        <taxon>Oribatida</taxon>
        <taxon>Brachypylina</taxon>
        <taxon>Oppioidea</taxon>
        <taxon>Oppiidae</taxon>
        <taxon>Oppiella</taxon>
    </lineage>
</organism>
<dbReference type="GO" id="GO:0003677">
    <property type="term" value="F:DNA binding"/>
    <property type="evidence" value="ECO:0007669"/>
    <property type="project" value="UniProtKB-KW"/>
</dbReference>
<keyword evidence="7" id="KW-0804">Transcription</keyword>
<dbReference type="Proteomes" id="UP000728032">
    <property type="component" value="Unassembled WGS sequence"/>
</dbReference>
<feature type="region of interest" description="Disordered" evidence="10">
    <location>
        <begin position="529"/>
        <end position="553"/>
    </location>
</feature>
<evidence type="ECO:0000259" key="11">
    <source>
        <dbReference type="PROSITE" id="PS50808"/>
    </source>
</evidence>
<evidence type="ECO:0000256" key="1">
    <source>
        <dbReference type="ARBA" id="ARBA00004123"/>
    </source>
</evidence>
<dbReference type="PANTHER" id="PTHR46481:SF10">
    <property type="entry name" value="ZINC FINGER BED DOMAIN-CONTAINING PROTEIN 39"/>
    <property type="match status" value="1"/>
</dbReference>
<proteinExistence type="predicted"/>
<feature type="domain" description="BED-type" evidence="11">
    <location>
        <begin position="64"/>
        <end position="126"/>
    </location>
</feature>
<dbReference type="GO" id="GO:0008270">
    <property type="term" value="F:zinc ion binding"/>
    <property type="evidence" value="ECO:0007669"/>
    <property type="project" value="UniProtKB-KW"/>
</dbReference>
<dbReference type="SUPFAM" id="SSF140996">
    <property type="entry name" value="Hermes dimerisation domain"/>
    <property type="match status" value="1"/>
</dbReference>
<dbReference type="EMBL" id="CAJPVJ010011021">
    <property type="protein sequence ID" value="CAG2173567.1"/>
    <property type="molecule type" value="Genomic_DNA"/>
</dbReference>
<dbReference type="SUPFAM" id="SSF53098">
    <property type="entry name" value="Ribonuclease H-like"/>
    <property type="match status" value="1"/>
</dbReference>